<keyword evidence="1" id="KW-0378">Hydrolase</keyword>
<dbReference type="Gene3D" id="3.30.1240.10">
    <property type="match status" value="1"/>
</dbReference>
<dbReference type="Pfam" id="PF08282">
    <property type="entry name" value="Hydrolase_3"/>
    <property type="match status" value="1"/>
</dbReference>
<evidence type="ECO:0000313" key="2">
    <source>
        <dbReference type="Proteomes" id="UP000460257"/>
    </source>
</evidence>
<organism evidence="1 2">
    <name type="scientific">Candidatus Weimeria bifida</name>
    <dbReference type="NCBI Taxonomy" id="2599074"/>
    <lineage>
        <taxon>Bacteria</taxon>
        <taxon>Bacillati</taxon>
        <taxon>Bacillota</taxon>
        <taxon>Clostridia</taxon>
        <taxon>Lachnospirales</taxon>
        <taxon>Lachnospiraceae</taxon>
        <taxon>Candidatus Weimeria</taxon>
    </lineage>
</organism>
<proteinExistence type="predicted"/>
<reference evidence="1" key="1">
    <citation type="journal article" date="2020" name="Appl. Environ. Microbiol.">
        <title>Medium-Chain Fatty Acid Synthesis by 'Candidatus Weimeria bifida' gen. nov., sp. nov., and 'Candidatus Pseudoramibacter fermentans' sp. nov.</title>
        <authorList>
            <person name="Scarborough M.J."/>
            <person name="Myers K.S."/>
            <person name="Donohue T.J."/>
            <person name="Noguera D.R."/>
        </authorList>
    </citation>
    <scope>NUCLEOTIDE SEQUENCE</scope>
    <source>
        <strain evidence="1">LCO1.1</strain>
    </source>
</reference>
<dbReference type="InterPro" id="IPR023214">
    <property type="entry name" value="HAD_sf"/>
</dbReference>
<evidence type="ECO:0000313" key="1">
    <source>
        <dbReference type="EMBL" id="MQN00833.1"/>
    </source>
</evidence>
<name>A0A6N7IX18_9FIRM</name>
<dbReference type="GO" id="GO:0016791">
    <property type="term" value="F:phosphatase activity"/>
    <property type="evidence" value="ECO:0007669"/>
    <property type="project" value="TreeGrafter"/>
</dbReference>
<gene>
    <name evidence="1" type="ORF">FRC54_02425</name>
</gene>
<dbReference type="PANTHER" id="PTHR10000">
    <property type="entry name" value="PHOSPHOSERINE PHOSPHATASE"/>
    <property type="match status" value="1"/>
</dbReference>
<protein>
    <submittedName>
        <fullName evidence="1">HAD family hydrolase</fullName>
    </submittedName>
</protein>
<dbReference type="InterPro" id="IPR006379">
    <property type="entry name" value="HAD-SF_hydro_IIB"/>
</dbReference>
<comment type="caution">
    <text evidence="1">The sequence shown here is derived from an EMBL/GenBank/DDBJ whole genome shotgun (WGS) entry which is preliminary data.</text>
</comment>
<keyword evidence="2" id="KW-1185">Reference proteome</keyword>
<dbReference type="SFLD" id="SFLDG01140">
    <property type="entry name" value="C2.B:_Phosphomannomutase_and_P"/>
    <property type="match status" value="1"/>
</dbReference>
<sequence length="277" mass="30291">MNNEYDLIALDMDDTLLRSDKTISEKTLASFKKVREAGKYVVICTGRPVSEIGPYDKQFTDLQYYICESGALVYDHFAKKVTARHTIDASATEDIIDVIKDRDVMVQVMVNGASIVEGAKVPNMTHYCMGVYVPLYTAVATHVDDIIPVIRENSGQIEKINIYHTSREESIRTSEALAARNLPIERIYAETASLELSPKGIHKGVGISDLARFLNIPIEKTIAVGDADNDIPMLKAAGLALAVGNANDHAKAAADLIIPSANDDGCLYAINKYILGE</sequence>
<dbReference type="SFLD" id="SFLDS00003">
    <property type="entry name" value="Haloacid_Dehalogenase"/>
    <property type="match status" value="1"/>
</dbReference>
<dbReference type="EMBL" id="VOGC01000002">
    <property type="protein sequence ID" value="MQN00833.1"/>
    <property type="molecule type" value="Genomic_DNA"/>
</dbReference>
<dbReference type="AlphaFoldDB" id="A0A6N7IX18"/>
<dbReference type="GO" id="GO:0000287">
    <property type="term" value="F:magnesium ion binding"/>
    <property type="evidence" value="ECO:0007669"/>
    <property type="project" value="TreeGrafter"/>
</dbReference>
<accession>A0A6N7IX18</accession>
<dbReference type="Proteomes" id="UP000460257">
    <property type="component" value="Unassembled WGS sequence"/>
</dbReference>
<dbReference type="GO" id="GO:0005829">
    <property type="term" value="C:cytosol"/>
    <property type="evidence" value="ECO:0007669"/>
    <property type="project" value="TreeGrafter"/>
</dbReference>
<dbReference type="PANTHER" id="PTHR10000:SF8">
    <property type="entry name" value="HAD SUPERFAMILY HYDROLASE-LIKE, TYPE 3"/>
    <property type="match status" value="1"/>
</dbReference>
<dbReference type="NCBIfam" id="TIGR01484">
    <property type="entry name" value="HAD-SF-IIB"/>
    <property type="match status" value="1"/>
</dbReference>
<dbReference type="NCBIfam" id="TIGR00099">
    <property type="entry name" value="Cof-subfamily"/>
    <property type="match status" value="1"/>
</dbReference>
<dbReference type="SUPFAM" id="SSF56784">
    <property type="entry name" value="HAD-like"/>
    <property type="match status" value="1"/>
</dbReference>
<dbReference type="Gene3D" id="3.40.50.1000">
    <property type="entry name" value="HAD superfamily/HAD-like"/>
    <property type="match status" value="1"/>
</dbReference>
<dbReference type="InterPro" id="IPR000150">
    <property type="entry name" value="Cof"/>
</dbReference>
<dbReference type="InterPro" id="IPR036412">
    <property type="entry name" value="HAD-like_sf"/>
</dbReference>